<dbReference type="InterPro" id="IPR023393">
    <property type="entry name" value="START-like_dom_sf"/>
</dbReference>
<accession>A0A6J6JRP6</accession>
<gene>
    <name evidence="1" type="ORF">UFOPK2166_00128</name>
</gene>
<dbReference type="InterPro" id="IPR019587">
    <property type="entry name" value="Polyketide_cyclase/dehydratase"/>
</dbReference>
<dbReference type="Pfam" id="PF10604">
    <property type="entry name" value="Polyketide_cyc2"/>
    <property type="match status" value="1"/>
</dbReference>
<dbReference type="SUPFAM" id="SSF55961">
    <property type="entry name" value="Bet v1-like"/>
    <property type="match status" value="1"/>
</dbReference>
<name>A0A6J6JRP6_9ZZZZ</name>
<organism evidence="1">
    <name type="scientific">freshwater metagenome</name>
    <dbReference type="NCBI Taxonomy" id="449393"/>
    <lineage>
        <taxon>unclassified sequences</taxon>
        <taxon>metagenomes</taxon>
        <taxon>ecological metagenomes</taxon>
    </lineage>
</organism>
<sequence>MTHDTKTKIVSVERFVPAAPGLIFELLADPRQHSKIDGSGSVKAAKVSAPPRLSLGAKFTMDMKIGVSYKMTNTVVEFEENRRIAWQHFGGHIWRYILEPVDGGTNVVEQFDYNGSKSILILKLRGSMQSNEKAMEQTLVNIEKHFSAQQ</sequence>
<dbReference type="AlphaFoldDB" id="A0A6J6JRP6"/>
<protein>
    <submittedName>
        <fullName evidence="1">Unannotated protein</fullName>
    </submittedName>
</protein>
<proteinExistence type="predicted"/>
<evidence type="ECO:0000313" key="1">
    <source>
        <dbReference type="EMBL" id="CAB4640087.1"/>
    </source>
</evidence>
<reference evidence="1" key="1">
    <citation type="submission" date="2020-05" db="EMBL/GenBank/DDBJ databases">
        <authorList>
            <person name="Chiriac C."/>
            <person name="Salcher M."/>
            <person name="Ghai R."/>
            <person name="Kavagutti S V."/>
        </authorList>
    </citation>
    <scope>NUCLEOTIDE SEQUENCE</scope>
</reference>
<dbReference type="EMBL" id="CAEZWB010000007">
    <property type="protein sequence ID" value="CAB4640087.1"/>
    <property type="molecule type" value="Genomic_DNA"/>
</dbReference>
<dbReference type="Gene3D" id="3.30.530.20">
    <property type="match status" value="1"/>
</dbReference>